<evidence type="ECO:0000256" key="3">
    <source>
        <dbReference type="PIRSR" id="PIRSR036979-1"/>
    </source>
</evidence>
<proteinExistence type="inferred from homology"/>
<dbReference type="GO" id="GO:0046872">
    <property type="term" value="F:metal ion binding"/>
    <property type="evidence" value="ECO:0007669"/>
    <property type="project" value="UniProtKB-KW"/>
</dbReference>
<dbReference type="PRINTS" id="PR00116">
    <property type="entry name" value="ARGINASE"/>
</dbReference>
<keyword evidence="6" id="KW-1185">Reference proteome</keyword>
<comment type="similarity">
    <text evidence="4">Belongs to the arginase family.</text>
</comment>
<evidence type="ECO:0000256" key="2">
    <source>
        <dbReference type="ARBA" id="ARBA00022801"/>
    </source>
</evidence>
<organism evidence="5 6">
    <name type="scientific">Oceanipulchritudo coccoides</name>
    <dbReference type="NCBI Taxonomy" id="2706888"/>
    <lineage>
        <taxon>Bacteria</taxon>
        <taxon>Pseudomonadati</taxon>
        <taxon>Verrucomicrobiota</taxon>
        <taxon>Opitutia</taxon>
        <taxon>Puniceicoccales</taxon>
        <taxon>Oceanipulchritudinaceae</taxon>
        <taxon>Oceanipulchritudo</taxon>
    </lineage>
</organism>
<dbReference type="PANTHER" id="PTHR11358">
    <property type="entry name" value="ARGINASE/AGMATINASE"/>
    <property type="match status" value="1"/>
</dbReference>
<feature type="binding site" evidence="3">
    <location>
        <position position="186"/>
    </location>
    <ligand>
        <name>Mn(2+)</name>
        <dbReference type="ChEBI" id="CHEBI:29035"/>
        <label>1</label>
    </ligand>
</feature>
<feature type="binding site" evidence="3">
    <location>
        <position position="159"/>
    </location>
    <ligand>
        <name>Mn(2+)</name>
        <dbReference type="ChEBI" id="CHEBI:29035"/>
        <label>1</label>
    </ligand>
</feature>
<reference evidence="5 6" key="1">
    <citation type="submission" date="2020-02" db="EMBL/GenBank/DDBJ databases">
        <title>Albibacoteraceae fam. nov., the first described family within the subdivision 4 Verrucomicrobia.</title>
        <authorList>
            <person name="Xi F."/>
        </authorList>
    </citation>
    <scope>NUCLEOTIDE SEQUENCE [LARGE SCALE GENOMIC DNA]</scope>
    <source>
        <strain evidence="5 6">CK1056</strain>
    </source>
</reference>
<evidence type="ECO:0000313" key="5">
    <source>
        <dbReference type="EMBL" id="NDV61364.1"/>
    </source>
</evidence>
<feature type="binding site" evidence="3">
    <location>
        <position position="275"/>
    </location>
    <ligand>
        <name>Mn(2+)</name>
        <dbReference type="ChEBI" id="CHEBI:29035"/>
        <label>1</label>
    </ligand>
</feature>
<dbReference type="InterPro" id="IPR006035">
    <property type="entry name" value="Ureohydrolase"/>
</dbReference>
<keyword evidence="1 3" id="KW-0479">Metal-binding</keyword>
<protein>
    <submittedName>
        <fullName evidence="5">Agmatinase family protein</fullName>
    </submittedName>
</protein>
<dbReference type="PIRSF" id="PIRSF036979">
    <property type="entry name" value="Arginase"/>
    <property type="match status" value="1"/>
</dbReference>
<comment type="cofactor">
    <cofactor evidence="3">
        <name>Mn(2+)</name>
        <dbReference type="ChEBI" id="CHEBI:29035"/>
    </cofactor>
    <text evidence="3">Binds 2 manganese ions per subunit.</text>
</comment>
<keyword evidence="3" id="KW-0464">Manganese</keyword>
<dbReference type="Proteomes" id="UP000478417">
    <property type="component" value="Unassembled WGS sequence"/>
</dbReference>
<feature type="binding site" evidence="3">
    <location>
        <position position="182"/>
    </location>
    <ligand>
        <name>Mn(2+)</name>
        <dbReference type="ChEBI" id="CHEBI:29035"/>
        <label>1</label>
    </ligand>
</feature>
<dbReference type="RefSeq" id="WP_163962231.1">
    <property type="nucleotide sequence ID" value="NZ_JAAGNX010000001.1"/>
</dbReference>
<accession>A0A6B2LZJ4</accession>
<dbReference type="SUPFAM" id="SSF52768">
    <property type="entry name" value="Arginase/deacetylase"/>
    <property type="match status" value="1"/>
</dbReference>
<dbReference type="EMBL" id="JAAGNX010000001">
    <property type="protein sequence ID" value="NDV61364.1"/>
    <property type="molecule type" value="Genomic_DNA"/>
</dbReference>
<dbReference type="CDD" id="cd11593">
    <property type="entry name" value="Agmatinase-like_2"/>
    <property type="match status" value="1"/>
</dbReference>
<feature type="binding site" evidence="3">
    <location>
        <position position="184"/>
    </location>
    <ligand>
        <name>Mn(2+)</name>
        <dbReference type="ChEBI" id="CHEBI:29035"/>
        <label>1</label>
    </ligand>
</feature>
<gene>
    <name evidence="5" type="ORF">G0Q06_02745</name>
</gene>
<feature type="binding site" evidence="3">
    <location>
        <position position="277"/>
    </location>
    <ligand>
        <name>Mn(2+)</name>
        <dbReference type="ChEBI" id="CHEBI:29035"/>
        <label>1</label>
    </ligand>
</feature>
<dbReference type="PANTHER" id="PTHR11358:SF26">
    <property type="entry name" value="GUANIDINO ACID HYDROLASE, MITOCHONDRIAL"/>
    <property type="match status" value="1"/>
</dbReference>
<dbReference type="GO" id="GO:0033389">
    <property type="term" value="P:putrescine biosynthetic process from arginine, via agmatine"/>
    <property type="evidence" value="ECO:0007669"/>
    <property type="project" value="TreeGrafter"/>
</dbReference>
<dbReference type="PROSITE" id="PS51409">
    <property type="entry name" value="ARGINASE_2"/>
    <property type="match status" value="1"/>
</dbReference>
<dbReference type="Pfam" id="PF00491">
    <property type="entry name" value="Arginase"/>
    <property type="match status" value="1"/>
</dbReference>
<evidence type="ECO:0000256" key="1">
    <source>
        <dbReference type="ARBA" id="ARBA00022723"/>
    </source>
</evidence>
<comment type="caution">
    <text evidence="5">The sequence shown here is derived from an EMBL/GenBank/DDBJ whole genome shotgun (WGS) entry which is preliminary data.</text>
</comment>
<dbReference type="Gene3D" id="3.40.800.10">
    <property type="entry name" value="Ureohydrolase domain"/>
    <property type="match status" value="1"/>
</dbReference>
<evidence type="ECO:0000256" key="4">
    <source>
        <dbReference type="PROSITE-ProRule" id="PRU00742"/>
    </source>
</evidence>
<evidence type="ECO:0000313" key="6">
    <source>
        <dbReference type="Proteomes" id="UP000478417"/>
    </source>
</evidence>
<dbReference type="InterPro" id="IPR023696">
    <property type="entry name" value="Ureohydrolase_dom_sf"/>
</dbReference>
<name>A0A6B2LZJ4_9BACT</name>
<sequence>MSSKEEQIEQFDPNGVGRQGSLFGLPFTPETAEVVIIPVPWDVTVSYAAGTAGGPMGVLEASPQIDYFLPDIAEAWKIGIAMEDISTSWAERGAMLRDKVEPYIEALEAGADTAELAKEHAAMLNEVELASEQLRDWLAHQSGKYLDAGKVVGVLGGDHSTPLGLMSALAVRHQEFGILQIDAHADLREAYEGFRYSHASIMTNALELPQVQRLVQVGVRDYCEAEHGKVVNSGGRIVSFHDQALKEEQFAGATWHDQCARIIEALPDKVYVSFDIDGLDPKLCPHTGTPVAGGFELEEALYLIKQVVKSGRKIIGFDLCEVGPGQDEWDGNVGARALYRLACWAGSPS</sequence>
<dbReference type="AlphaFoldDB" id="A0A6B2LZJ4"/>
<keyword evidence="2" id="KW-0378">Hydrolase</keyword>
<dbReference type="GO" id="GO:0008783">
    <property type="term" value="F:agmatinase activity"/>
    <property type="evidence" value="ECO:0007669"/>
    <property type="project" value="TreeGrafter"/>
</dbReference>